<dbReference type="PROSITE" id="PS51077">
    <property type="entry name" value="HTH_ICLR"/>
    <property type="match status" value="1"/>
</dbReference>
<dbReference type="InterPro" id="IPR014757">
    <property type="entry name" value="Tscrpt_reg_IclR_C"/>
</dbReference>
<name>A0ABV4I998_9ACTN</name>
<evidence type="ECO:0000256" key="3">
    <source>
        <dbReference type="ARBA" id="ARBA00023163"/>
    </source>
</evidence>
<dbReference type="RefSeq" id="WP_370720041.1">
    <property type="nucleotide sequence ID" value="NZ_JBGGTQ010000008.1"/>
</dbReference>
<dbReference type="SUPFAM" id="SSF55781">
    <property type="entry name" value="GAF domain-like"/>
    <property type="match status" value="1"/>
</dbReference>
<keyword evidence="2" id="KW-0238">DNA-binding</keyword>
<feature type="domain" description="HTH iclR-type" evidence="4">
    <location>
        <begin position="9"/>
        <end position="69"/>
    </location>
</feature>
<dbReference type="Proteomes" id="UP001566476">
    <property type="component" value="Unassembled WGS sequence"/>
</dbReference>
<evidence type="ECO:0000313" key="6">
    <source>
        <dbReference type="EMBL" id="MEZ0493797.1"/>
    </source>
</evidence>
<keyword evidence="1" id="KW-0805">Transcription regulation</keyword>
<dbReference type="PROSITE" id="PS51078">
    <property type="entry name" value="ICLR_ED"/>
    <property type="match status" value="1"/>
</dbReference>
<sequence length="254" mass="26826">MADQGSSTMRSLDRSLDVLDVLQRAPGPLRLSDVAQGTGLTLPTVSRILATLQARGYVAAEGRRFRVGPSVLAAAHSFLVNDRLVTAARPFLQELAASTGLTCSLYERVGFDRVLVARVDGRFPLRYELPIGRCLPLHLGAGKAISVDFDEDELSALAGHLERHPDVSGVGLDRGALVDDLDALRRNGYHVSVGERAVGVAAVSVPVRTPAGEPLGALSLAGPVEQVPAAELRERAGEVLRTAAAVGESWARGL</sequence>
<dbReference type="EMBL" id="JBGGTQ010000008">
    <property type="protein sequence ID" value="MEZ0493797.1"/>
    <property type="molecule type" value="Genomic_DNA"/>
</dbReference>
<dbReference type="Pfam" id="PF09339">
    <property type="entry name" value="HTH_IclR"/>
    <property type="match status" value="1"/>
</dbReference>
<evidence type="ECO:0000256" key="1">
    <source>
        <dbReference type="ARBA" id="ARBA00023015"/>
    </source>
</evidence>
<dbReference type="SMART" id="SM00419">
    <property type="entry name" value="HTH_CRP"/>
    <property type="match status" value="1"/>
</dbReference>
<organism evidence="6 7">
    <name type="scientific">Kineococcus mangrovi</name>
    <dbReference type="NCBI Taxonomy" id="1660183"/>
    <lineage>
        <taxon>Bacteria</taxon>
        <taxon>Bacillati</taxon>
        <taxon>Actinomycetota</taxon>
        <taxon>Actinomycetes</taxon>
        <taxon>Kineosporiales</taxon>
        <taxon>Kineosporiaceae</taxon>
        <taxon>Kineococcus</taxon>
    </lineage>
</organism>
<evidence type="ECO:0000313" key="7">
    <source>
        <dbReference type="Proteomes" id="UP001566476"/>
    </source>
</evidence>
<dbReference type="InterPro" id="IPR036390">
    <property type="entry name" value="WH_DNA-bd_sf"/>
</dbReference>
<dbReference type="Gene3D" id="3.30.450.40">
    <property type="match status" value="1"/>
</dbReference>
<proteinExistence type="predicted"/>
<evidence type="ECO:0000259" key="5">
    <source>
        <dbReference type="PROSITE" id="PS51078"/>
    </source>
</evidence>
<accession>A0ABV4I998</accession>
<dbReference type="SMART" id="SM00346">
    <property type="entry name" value="HTH_ICLR"/>
    <property type="match status" value="1"/>
</dbReference>
<feature type="domain" description="IclR-ED" evidence="5">
    <location>
        <begin position="70"/>
        <end position="254"/>
    </location>
</feature>
<dbReference type="PANTHER" id="PTHR30136:SF35">
    <property type="entry name" value="HTH-TYPE TRANSCRIPTIONAL REGULATOR RV1719"/>
    <property type="match status" value="1"/>
</dbReference>
<dbReference type="Gene3D" id="1.10.10.10">
    <property type="entry name" value="Winged helix-like DNA-binding domain superfamily/Winged helix DNA-binding domain"/>
    <property type="match status" value="1"/>
</dbReference>
<dbReference type="InterPro" id="IPR005471">
    <property type="entry name" value="Tscrpt_reg_IclR_N"/>
</dbReference>
<keyword evidence="7" id="KW-1185">Reference proteome</keyword>
<reference evidence="6 7" key="1">
    <citation type="submission" date="2024-07" db="EMBL/GenBank/DDBJ databases">
        <authorList>
            <person name="Thanompreechachai J."/>
            <person name="Duangmal K."/>
        </authorList>
    </citation>
    <scope>NUCLEOTIDE SEQUENCE [LARGE SCALE GENOMIC DNA]</scope>
    <source>
        <strain evidence="6 7">TBRC 1896</strain>
    </source>
</reference>
<gene>
    <name evidence="6" type="ORF">AB2L28_16280</name>
</gene>
<dbReference type="InterPro" id="IPR029016">
    <property type="entry name" value="GAF-like_dom_sf"/>
</dbReference>
<dbReference type="InterPro" id="IPR012318">
    <property type="entry name" value="HTH_CRP"/>
</dbReference>
<dbReference type="InterPro" id="IPR050707">
    <property type="entry name" value="HTH_MetabolicPath_Reg"/>
</dbReference>
<dbReference type="Pfam" id="PF01614">
    <property type="entry name" value="IclR_C"/>
    <property type="match status" value="1"/>
</dbReference>
<dbReference type="SUPFAM" id="SSF46785">
    <property type="entry name" value="Winged helix' DNA-binding domain"/>
    <property type="match status" value="1"/>
</dbReference>
<keyword evidence="3" id="KW-0804">Transcription</keyword>
<protein>
    <submittedName>
        <fullName evidence="6">IclR family transcriptional regulator</fullName>
    </submittedName>
</protein>
<dbReference type="PANTHER" id="PTHR30136">
    <property type="entry name" value="HELIX-TURN-HELIX TRANSCRIPTIONAL REGULATOR, ICLR FAMILY"/>
    <property type="match status" value="1"/>
</dbReference>
<evidence type="ECO:0000256" key="2">
    <source>
        <dbReference type="ARBA" id="ARBA00023125"/>
    </source>
</evidence>
<comment type="caution">
    <text evidence="6">The sequence shown here is derived from an EMBL/GenBank/DDBJ whole genome shotgun (WGS) entry which is preliminary data.</text>
</comment>
<dbReference type="InterPro" id="IPR036388">
    <property type="entry name" value="WH-like_DNA-bd_sf"/>
</dbReference>
<evidence type="ECO:0000259" key="4">
    <source>
        <dbReference type="PROSITE" id="PS51077"/>
    </source>
</evidence>